<gene>
    <name evidence="2" type="ORF">BTMF_LOCUS6431</name>
</gene>
<name>A0A0R3QL28_9BILA</name>
<dbReference type="EMBL" id="UZAG01015596">
    <property type="protein sequence ID" value="VDO21767.1"/>
    <property type="molecule type" value="Genomic_DNA"/>
</dbReference>
<feature type="region of interest" description="Disordered" evidence="1">
    <location>
        <begin position="1"/>
        <end position="70"/>
    </location>
</feature>
<feature type="compositionally biased region" description="Basic residues" evidence="1">
    <location>
        <begin position="42"/>
        <end position="51"/>
    </location>
</feature>
<evidence type="ECO:0000256" key="1">
    <source>
        <dbReference type="SAM" id="MobiDB-lite"/>
    </source>
</evidence>
<sequence>MEKSGITENEADESDSLSDESNYHKPLRRRRSATVSPAAGTRFRHHSKSRRRSEMNLISPKQAPSLKRPDESRMIMKFSGKIYKMLMENMSRRYEDKDSLRKTNSMPSFEKTQQAHVEAIRQLLDLFPISPCNQSSSVHEVWQPHRQKLMPKMDETESEDDIINTDIEELRDAAQSIQSLQRVLKVPPESTNINGTFLY</sequence>
<protein>
    <submittedName>
        <fullName evidence="4">Coiled-coil domain containing 106</fullName>
    </submittedName>
</protein>
<feature type="compositionally biased region" description="Acidic residues" evidence="1">
    <location>
        <begin position="9"/>
        <end position="18"/>
    </location>
</feature>
<keyword evidence="3" id="KW-1185">Reference proteome</keyword>
<evidence type="ECO:0000313" key="2">
    <source>
        <dbReference type="EMBL" id="VDO21767.1"/>
    </source>
</evidence>
<evidence type="ECO:0000313" key="4">
    <source>
        <dbReference type="WBParaSite" id="BTMF_0000838001-mRNA-1"/>
    </source>
</evidence>
<proteinExistence type="predicted"/>
<dbReference type="AlphaFoldDB" id="A0A0R3QL28"/>
<reference evidence="4" key="1">
    <citation type="submission" date="2017-02" db="UniProtKB">
        <authorList>
            <consortium name="WormBaseParasite"/>
        </authorList>
    </citation>
    <scope>IDENTIFICATION</scope>
</reference>
<dbReference type="STRING" id="42155.A0A0R3QL28"/>
<reference evidence="2 3" key="2">
    <citation type="submission" date="2018-11" db="EMBL/GenBank/DDBJ databases">
        <authorList>
            <consortium name="Pathogen Informatics"/>
        </authorList>
    </citation>
    <scope>NUCLEOTIDE SEQUENCE [LARGE SCALE GENOMIC DNA]</scope>
</reference>
<evidence type="ECO:0000313" key="3">
    <source>
        <dbReference type="Proteomes" id="UP000280834"/>
    </source>
</evidence>
<dbReference type="Proteomes" id="UP000280834">
    <property type="component" value="Unassembled WGS sequence"/>
</dbReference>
<dbReference type="WBParaSite" id="BTMF_0000838001-mRNA-1">
    <property type="protein sequence ID" value="BTMF_0000838001-mRNA-1"/>
    <property type="gene ID" value="BTMF_0000838001"/>
</dbReference>
<accession>A0A0R3QL28</accession>
<organism evidence="4">
    <name type="scientific">Brugia timori</name>
    <dbReference type="NCBI Taxonomy" id="42155"/>
    <lineage>
        <taxon>Eukaryota</taxon>
        <taxon>Metazoa</taxon>
        <taxon>Ecdysozoa</taxon>
        <taxon>Nematoda</taxon>
        <taxon>Chromadorea</taxon>
        <taxon>Rhabditida</taxon>
        <taxon>Spirurina</taxon>
        <taxon>Spiruromorpha</taxon>
        <taxon>Filarioidea</taxon>
        <taxon>Onchocercidae</taxon>
        <taxon>Brugia</taxon>
    </lineage>
</organism>